<feature type="transmembrane region" description="Helical" evidence="1">
    <location>
        <begin position="9"/>
        <end position="30"/>
    </location>
</feature>
<dbReference type="AlphaFoldDB" id="A0A133NU10"/>
<comment type="caution">
    <text evidence="2">The sequence shown here is derived from an EMBL/GenBank/DDBJ whole genome shotgun (WGS) entry which is preliminary data.</text>
</comment>
<reference evidence="2 3" key="1">
    <citation type="submission" date="2016-01" db="EMBL/GenBank/DDBJ databases">
        <authorList>
            <person name="Oliw E.H."/>
        </authorList>
    </citation>
    <scope>NUCLEOTIDE SEQUENCE [LARGE SCALE GENOMIC DNA]</scope>
    <source>
        <strain evidence="2 3">PSS_7772B</strain>
    </source>
</reference>
<dbReference type="PATRIC" id="fig|2702.100.peg.958"/>
<keyword evidence="1" id="KW-0472">Membrane</keyword>
<gene>
    <name evidence="2" type="ORF">HMPREF3208_00975</name>
</gene>
<evidence type="ECO:0000256" key="1">
    <source>
        <dbReference type="SAM" id="Phobius"/>
    </source>
</evidence>
<evidence type="ECO:0000313" key="3">
    <source>
        <dbReference type="Proteomes" id="UP000070687"/>
    </source>
</evidence>
<proteinExistence type="predicted"/>
<protein>
    <submittedName>
        <fullName evidence="2">Uncharacterized protein</fullName>
    </submittedName>
</protein>
<dbReference type="Proteomes" id="UP000070687">
    <property type="component" value="Unassembled WGS sequence"/>
</dbReference>
<keyword evidence="1" id="KW-1133">Transmembrane helix</keyword>
<keyword evidence="1" id="KW-0812">Transmembrane</keyword>
<organism evidence="2 3">
    <name type="scientific">Gardnerella vaginalis</name>
    <dbReference type="NCBI Taxonomy" id="2702"/>
    <lineage>
        <taxon>Bacteria</taxon>
        <taxon>Bacillati</taxon>
        <taxon>Actinomycetota</taxon>
        <taxon>Actinomycetes</taxon>
        <taxon>Bifidobacteriales</taxon>
        <taxon>Bifidobacteriaceae</taxon>
        <taxon>Gardnerella</taxon>
    </lineage>
</organism>
<dbReference type="EMBL" id="LRQB01000062">
    <property type="protein sequence ID" value="KXA19769.1"/>
    <property type="molecule type" value="Genomic_DNA"/>
</dbReference>
<evidence type="ECO:0000313" key="2">
    <source>
        <dbReference type="EMBL" id="KXA19769.1"/>
    </source>
</evidence>
<sequence>MLAMKKDNILLYYCVSTIVLICMLTTWVVYVRFVADTVQNSGFSLNHVASSTISAITKPHTRNTDDILSQAGKEYKNVLENIHKYSFNDAPEGDYTYALWDINDDKIPDLLVTDTYEVKKNDSDDTQEVSSTRVFSYDGNKLVAPNNVLKTLLGRYEHSTLFFYRNHKGLVFYFPESEEWYNNLSNNNPSFDLDTPFKWKEVSYTLNGNELNDSTTVVDYPIKKNDNDTCEMDKVVAPVFIPINDATGINKLINSNKRSDKQKAYDKQVLQWQEKGYQVYTGTVKQLTPEEAYNYPGAPVTYTGFSLDDFIRINNNPTTTVLALDNPRSASSYCNGTECGYRPPSNLMNRVVIILDDGFIHNPDHDKIMNYVGKRVTFATDGMYDTVNNLPWGQPVLTSSSYIIQELDPSLDEYK</sequence>
<accession>A0A133NU10</accession>
<name>A0A133NU10_GARVA</name>